<evidence type="ECO:0000313" key="3">
    <source>
        <dbReference type="Proteomes" id="UP001153269"/>
    </source>
</evidence>
<feature type="compositionally biased region" description="Basic and acidic residues" evidence="1">
    <location>
        <begin position="48"/>
        <end position="70"/>
    </location>
</feature>
<keyword evidence="3" id="KW-1185">Reference proteome</keyword>
<protein>
    <submittedName>
        <fullName evidence="2">Uncharacterized protein</fullName>
    </submittedName>
</protein>
<dbReference type="EMBL" id="CADEAL010001604">
    <property type="protein sequence ID" value="CAB1433867.1"/>
    <property type="molecule type" value="Genomic_DNA"/>
</dbReference>
<feature type="compositionally biased region" description="Polar residues" evidence="1">
    <location>
        <begin position="104"/>
        <end position="114"/>
    </location>
</feature>
<gene>
    <name evidence="2" type="ORF">PLEPLA_LOCUS21959</name>
</gene>
<accession>A0A9N7UNV8</accession>
<feature type="region of interest" description="Disordered" evidence="1">
    <location>
        <begin position="43"/>
        <end position="70"/>
    </location>
</feature>
<evidence type="ECO:0000256" key="1">
    <source>
        <dbReference type="SAM" id="MobiDB-lite"/>
    </source>
</evidence>
<name>A0A9N7UNV8_PLEPL</name>
<comment type="caution">
    <text evidence="2">The sequence shown here is derived from an EMBL/GenBank/DDBJ whole genome shotgun (WGS) entry which is preliminary data.</text>
</comment>
<proteinExistence type="predicted"/>
<dbReference type="AlphaFoldDB" id="A0A9N7UNV8"/>
<dbReference type="Proteomes" id="UP001153269">
    <property type="component" value="Unassembled WGS sequence"/>
</dbReference>
<organism evidence="2 3">
    <name type="scientific">Pleuronectes platessa</name>
    <name type="common">European plaice</name>
    <dbReference type="NCBI Taxonomy" id="8262"/>
    <lineage>
        <taxon>Eukaryota</taxon>
        <taxon>Metazoa</taxon>
        <taxon>Chordata</taxon>
        <taxon>Craniata</taxon>
        <taxon>Vertebrata</taxon>
        <taxon>Euteleostomi</taxon>
        <taxon>Actinopterygii</taxon>
        <taxon>Neopterygii</taxon>
        <taxon>Teleostei</taxon>
        <taxon>Neoteleostei</taxon>
        <taxon>Acanthomorphata</taxon>
        <taxon>Carangaria</taxon>
        <taxon>Pleuronectiformes</taxon>
        <taxon>Pleuronectoidei</taxon>
        <taxon>Pleuronectidae</taxon>
        <taxon>Pleuronectes</taxon>
    </lineage>
</organism>
<sequence>MEESNARKHRALADTFLASIPHAATSYTFPCIEHRPGWCIHQQGSGEMRQREEGGTREKRSGSQAKERWHSYSPICQSDYLARYRAPEPPQIFYNSKLVLRNNTTTAHTHNLSRVTEAEGTEDGRGRRSERPPPSSPIQ</sequence>
<reference evidence="2" key="1">
    <citation type="submission" date="2020-03" db="EMBL/GenBank/DDBJ databases">
        <authorList>
            <person name="Weist P."/>
        </authorList>
    </citation>
    <scope>NUCLEOTIDE SEQUENCE</scope>
</reference>
<feature type="compositionally biased region" description="Basic and acidic residues" evidence="1">
    <location>
        <begin position="122"/>
        <end position="131"/>
    </location>
</feature>
<evidence type="ECO:0000313" key="2">
    <source>
        <dbReference type="EMBL" id="CAB1433867.1"/>
    </source>
</evidence>
<feature type="region of interest" description="Disordered" evidence="1">
    <location>
        <begin position="104"/>
        <end position="139"/>
    </location>
</feature>